<evidence type="ECO:0000313" key="2">
    <source>
        <dbReference type="Proteomes" id="UP001597102"/>
    </source>
</evidence>
<organism evidence="1 2">
    <name type="scientific">Methyloligella solikamskensis</name>
    <dbReference type="NCBI Taxonomy" id="1177756"/>
    <lineage>
        <taxon>Bacteria</taxon>
        <taxon>Pseudomonadati</taxon>
        <taxon>Pseudomonadota</taxon>
        <taxon>Alphaproteobacteria</taxon>
        <taxon>Hyphomicrobiales</taxon>
        <taxon>Hyphomicrobiaceae</taxon>
        <taxon>Methyloligella</taxon>
    </lineage>
</organism>
<name>A0ABW3J9B4_9HYPH</name>
<reference evidence="2" key="1">
    <citation type="journal article" date="2019" name="Int. J. Syst. Evol. Microbiol.">
        <title>The Global Catalogue of Microorganisms (GCM) 10K type strain sequencing project: providing services to taxonomists for standard genome sequencing and annotation.</title>
        <authorList>
            <consortium name="The Broad Institute Genomics Platform"/>
            <consortium name="The Broad Institute Genome Sequencing Center for Infectious Disease"/>
            <person name="Wu L."/>
            <person name="Ma J."/>
        </authorList>
    </citation>
    <scope>NUCLEOTIDE SEQUENCE [LARGE SCALE GENOMIC DNA]</scope>
    <source>
        <strain evidence="2">CCUG 61697</strain>
    </source>
</reference>
<protein>
    <submittedName>
        <fullName evidence="1">Amidoligase family protein</fullName>
    </submittedName>
</protein>
<dbReference type="Proteomes" id="UP001597102">
    <property type="component" value="Unassembled WGS sequence"/>
</dbReference>
<accession>A0ABW3J9B4</accession>
<dbReference type="RefSeq" id="WP_379088259.1">
    <property type="nucleotide sequence ID" value="NZ_JBHTJO010000001.1"/>
</dbReference>
<dbReference type="InterPro" id="IPR022025">
    <property type="entry name" value="Amidoligase_2"/>
</dbReference>
<comment type="caution">
    <text evidence="1">The sequence shown here is derived from an EMBL/GenBank/DDBJ whole genome shotgun (WGS) entry which is preliminary data.</text>
</comment>
<dbReference type="Pfam" id="PF12224">
    <property type="entry name" value="Amidoligase_2"/>
    <property type="match status" value="1"/>
</dbReference>
<evidence type="ECO:0000313" key="1">
    <source>
        <dbReference type="EMBL" id="MFD0987030.1"/>
    </source>
</evidence>
<gene>
    <name evidence="1" type="ORF">ACFQ2F_07945</name>
</gene>
<dbReference type="EMBL" id="JBHTJO010000001">
    <property type="protein sequence ID" value="MFD0987030.1"/>
    <property type="molecule type" value="Genomic_DNA"/>
</dbReference>
<sequence length="321" mass="36053">MTTQESFETPPHPENDAGEMRCVGVEIEFGGLDGRRTAVFLADELGGTYRQTDPYAYEVTGTPLGDFEVTLDTSYAHYQSKSHKLLDEVGSRLANLVGAAAELVVPYEIVTPPVPMDRLAEVARLLRRMAESGASGTEKSVFFAFGLHLNPETPSRKAEGIMPIVKAFALLSPWLWRSIDPDPTRRLLRFADPYDPTYVRLIADPDYHPDTAQMIDDYLAHNPSRNHDLDMLPLFAYLDEARVRARLPNEKINGRPTFHYRLPDAKLGDPSWSFAKEWNRWVAVERFAADADRLAAAGRAYLARAHDEESWAEEVAEFIGS</sequence>
<proteinExistence type="predicted"/>
<keyword evidence="2" id="KW-1185">Reference proteome</keyword>